<organism evidence="2 3">
    <name type="scientific">Candidatus Omnitrophus magneticus</name>
    <dbReference type="NCBI Taxonomy" id="1609969"/>
    <lineage>
        <taxon>Bacteria</taxon>
        <taxon>Pseudomonadati</taxon>
        <taxon>Candidatus Omnitrophota</taxon>
        <taxon>Candidatus Omnitrophus</taxon>
    </lineage>
</organism>
<accession>A0A0F0CRE4</accession>
<gene>
    <name evidence="2" type="ORF">OMAG_000252</name>
</gene>
<dbReference type="GO" id="GO:0016788">
    <property type="term" value="F:hydrolase activity, acting on ester bonds"/>
    <property type="evidence" value="ECO:0007669"/>
    <property type="project" value="UniProtKB-ARBA"/>
</dbReference>
<dbReference type="Proteomes" id="UP000033428">
    <property type="component" value="Unassembled WGS sequence"/>
</dbReference>
<evidence type="ECO:0000313" key="3">
    <source>
        <dbReference type="Proteomes" id="UP000033428"/>
    </source>
</evidence>
<name>A0A0F0CRE4_9BACT</name>
<comment type="caution">
    <text evidence="2">The sequence shown here is derived from an EMBL/GenBank/DDBJ whole genome shotgun (WGS) entry which is preliminary data.</text>
</comment>
<dbReference type="SUPFAM" id="SSF52266">
    <property type="entry name" value="SGNH hydrolase"/>
    <property type="match status" value="1"/>
</dbReference>
<keyword evidence="3" id="KW-1185">Reference proteome</keyword>
<sequence>MKKIILKLTIFFFIISLIDYTVGSTFDRLFSRIEEGHFGGRINFAKKIKADILIFGNSKTLHNYVPDIISKKTGMTVFNVGMDGQSIFFHYGVEQILFSEYTPKVIVLDYNTSELLDDGGTSLSRLSVLLPFHKNPGVREVIMKRSIYEPLKLISKIYPYNSNVFPILKFTLFPDNEGSKKTMGYLPLHRSSIVQLIEREEKGITAKKDLSKKPIDPAKAATFKKFIKSAQEKGVLVIVAESPFWHMDLYGDKLNKNMTELYKKIREENSVPFISITQDSSEKFKDKNMFTDFIHLKHEGALIFSEMFSEELVKILRLETAKKKINFQIKQFETIKAPTQSKTSMESRAYAAPSSLARP</sequence>
<dbReference type="InterPro" id="IPR036514">
    <property type="entry name" value="SGNH_hydro_sf"/>
</dbReference>
<evidence type="ECO:0000256" key="1">
    <source>
        <dbReference type="SAM" id="MobiDB-lite"/>
    </source>
</evidence>
<dbReference type="Gene3D" id="3.40.50.1110">
    <property type="entry name" value="SGNH hydrolase"/>
    <property type="match status" value="1"/>
</dbReference>
<reference evidence="2 3" key="1">
    <citation type="submission" date="2015-02" db="EMBL/GenBank/DDBJ databases">
        <title>Single-cell genomics of uncultivated deep-branching MTB reveals a conserved set of magnetosome genes.</title>
        <authorList>
            <person name="Kolinko S."/>
            <person name="Richter M."/>
            <person name="Glockner F.O."/>
            <person name="Brachmann A."/>
            <person name="Schuler D."/>
        </authorList>
    </citation>
    <scope>NUCLEOTIDE SEQUENCE [LARGE SCALE GENOMIC DNA]</scope>
    <source>
        <strain evidence="2">SKK-01</strain>
    </source>
</reference>
<feature type="region of interest" description="Disordered" evidence="1">
    <location>
        <begin position="340"/>
        <end position="359"/>
    </location>
</feature>
<evidence type="ECO:0008006" key="4">
    <source>
        <dbReference type="Google" id="ProtNLM"/>
    </source>
</evidence>
<dbReference type="AlphaFoldDB" id="A0A0F0CRE4"/>
<protein>
    <recommendedName>
        <fullName evidence="4">DUF1574 domain-containing protein</fullName>
    </recommendedName>
</protein>
<proteinExistence type="predicted"/>
<evidence type="ECO:0000313" key="2">
    <source>
        <dbReference type="EMBL" id="KJJ85888.1"/>
    </source>
</evidence>
<dbReference type="EMBL" id="JYNY01000051">
    <property type="protein sequence ID" value="KJJ85888.1"/>
    <property type="molecule type" value="Genomic_DNA"/>
</dbReference>